<dbReference type="InterPro" id="IPR006680">
    <property type="entry name" value="Amidohydro-rel"/>
</dbReference>
<dbReference type="EMBL" id="KB469309">
    <property type="protein sequence ID" value="EPQ51833.1"/>
    <property type="molecule type" value="Genomic_DNA"/>
</dbReference>
<evidence type="ECO:0000313" key="3">
    <source>
        <dbReference type="Proteomes" id="UP000030669"/>
    </source>
</evidence>
<dbReference type="Proteomes" id="UP000030669">
    <property type="component" value="Unassembled WGS sequence"/>
</dbReference>
<dbReference type="STRING" id="670483.S7PWD4"/>
<proteinExistence type="predicted"/>
<dbReference type="GeneID" id="19302543"/>
<evidence type="ECO:0000313" key="2">
    <source>
        <dbReference type="EMBL" id="EPQ51833.1"/>
    </source>
</evidence>
<evidence type="ECO:0000259" key="1">
    <source>
        <dbReference type="Pfam" id="PF01979"/>
    </source>
</evidence>
<dbReference type="KEGG" id="gtr:GLOTRDRAFT_132644"/>
<dbReference type="OrthoDB" id="194468at2759"/>
<dbReference type="AlphaFoldDB" id="S7PWD4"/>
<reference evidence="2 3" key="1">
    <citation type="journal article" date="2012" name="Science">
        <title>The Paleozoic origin of enzymatic lignin decomposition reconstructed from 31 fungal genomes.</title>
        <authorList>
            <person name="Floudas D."/>
            <person name="Binder M."/>
            <person name="Riley R."/>
            <person name="Barry K."/>
            <person name="Blanchette R.A."/>
            <person name="Henrissat B."/>
            <person name="Martinez A.T."/>
            <person name="Otillar R."/>
            <person name="Spatafora J.W."/>
            <person name="Yadav J.S."/>
            <person name="Aerts A."/>
            <person name="Benoit I."/>
            <person name="Boyd A."/>
            <person name="Carlson A."/>
            <person name="Copeland A."/>
            <person name="Coutinho P.M."/>
            <person name="de Vries R.P."/>
            <person name="Ferreira P."/>
            <person name="Findley K."/>
            <person name="Foster B."/>
            <person name="Gaskell J."/>
            <person name="Glotzer D."/>
            <person name="Gorecki P."/>
            <person name="Heitman J."/>
            <person name="Hesse C."/>
            <person name="Hori C."/>
            <person name="Igarashi K."/>
            <person name="Jurgens J.A."/>
            <person name="Kallen N."/>
            <person name="Kersten P."/>
            <person name="Kohler A."/>
            <person name="Kuees U."/>
            <person name="Kumar T.K.A."/>
            <person name="Kuo A."/>
            <person name="LaButti K."/>
            <person name="Larrondo L.F."/>
            <person name="Lindquist E."/>
            <person name="Ling A."/>
            <person name="Lombard V."/>
            <person name="Lucas S."/>
            <person name="Lundell T."/>
            <person name="Martin R."/>
            <person name="McLaughlin D.J."/>
            <person name="Morgenstern I."/>
            <person name="Morin E."/>
            <person name="Murat C."/>
            <person name="Nagy L.G."/>
            <person name="Nolan M."/>
            <person name="Ohm R.A."/>
            <person name="Patyshakuliyeva A."/>
            <person name="Rokas A."/>
            <person name="Ruiz-Duenas F.J."/>
            <person name="Sabat G."/>
            <person name="Salamov A."/>
            <person name="Samejima M."/>
            <person name="Schmutz J."/>
            <person name="Slot J.C."/>
            <person name="St John F."/>
            <person name="Stenlid J."/>
            <person name="Sun H."/>
            <person name="Sun S."/>
            <person name="Syed K."/>
            <person name="Tsang A."/>
            <person name="Wiebenga A."/>
            <person name="Young D."/>
            <person name="Pisabarro A."/>
            <person name="Eastwood D.C."/>
            <person name="Martin F."/>
            <person name="Cullen D."/>
            <person name="Grigoriev I.V."/>
            <person name="Hibbett D.S."/>
        </authorList>
    </citation>
    <scope>NUCLEOTIDE SEQUENCE [LARGE SCALE GENOMIC DNA]</scope>
    <source>
        <strain evidence="2 3">ATCC 11539</strain>
    </source>
</reference>
<dbReference type="RefSeq" id="XP_007869723.1">
    <property type="nucleotide sequence ID" value="XM_007871532.1"/>
</dbReference>
<name>S7PWD4_GLOTA</name>
<dbReference type="GO" id="GO:0016810">
    <property type="term" value="F:hydrolase activity, acting on carbon-nitrogen (but not peptide) bonds"/>
    <property type="evidence" value="ECO:0007669"/>
    <property type="project" value="InterPro"/>
</dbReference>
<dbReference type="PANTHER" id="PTHR43135:SF3">
    <property type="entry name" value="ALPHA-D-RIBOSE 1-METHYLPHOSPHONATE 5-TRIPHOSPHATE DIPHOSPHATASE"/>
    <property type="match status" value="1"/>
</dbReference>
<dbReference type="Gene3D" id="2.30.40.10">
    <property type="entry name" value="Urease, subunit C, domain 1"/>
    <property type="match status" value="1"/>
</dbReference>
<dbReference type="eggNOG" id="ENOG502R71Z">
    <property type="taxonomic scope" value="Eukaryota"/>
</dbReference>
<organism evidence="2 3">
    <name type="scientific">Gloeophyllum trabeum (strain ATCC 11539 / FP-39264 / Madison 617)</name>
    <name type="common">Brown rot fungus</name>
    <dbReference type="NCBI Taxonomy" id="670483"/>
    <lineage>
        <taxon>Eukaryota</taxon>
        <taxon>Fungi</taxon>
        <taxon>Dikarya</taxon>
        <taxon>Basidiomycota</taxon>
        <taxon>Agaricomycotina</taxon>
        <taxon>Agaricomycetes</taxon>
        <taxon>Gloeophyllales</taxon>
        <taxon>Gloeophyllaceae</taxon>
        <taxon>Gloeophyllum</taxon>
    </lineage>
</organism>
<dbReference type="InterPro" id="IPR051781">
    <property type="entry name" value="Metallo-dep_Hydrolase"/>
</dbReference>
<dbReference type="Pfam" id="PF01979">
    <property type="entry name" value="Amidohydro_1"/>
    <property type="match status" value="1"/>
</dbReference>
<accession>S7PWD4</accession>
<sequence>MLHEAADFGFSQTKAEQRGYKHELETCIKALKEMKRHGIKVLPGGSRLRLDPTRHVCARPRALRQVLDFTPMEAIQAATTGVAELFMRSHELGKILPGYYADCILVDGNPLEDIAVLQDHDRLNVIVINGRVHKVSPAEWHAPPVMGQDGNRHVIVPDFPEVKKQWQFKFQD</sequence>
<dbReference type="SUPFAM" id="SSF51556">
    <property type="entry name" value="Metallo-dependent hydrolases"/>
    <property type="match status" value="1"/>
</dbReference>
<gene>
    <name evidence="2" type="ORF">GLOTRDRAFT_132644</name>
</gene>
<dbReference type="InterPro" id="IPR032466">
    <property type="entry name" value="Metal_Hydrolase"/>
</dbReference>
<dbReference type="HOGENOM" id="CLU_1555414_0_0_1"/>
<feature type="domain" description="Amidohydrolase-related" evidence="1">
    <location>
        <begin position="64"/>
        <end position="132"/>
    </location>
</feature>
<protein>
    <recommendedName>
        <fullName evidence="1">Amidohydrolase-related domain-containing protein</fullName>
    </recommendedName>
</protein>
<keyword evidence="3" id="KW-1185">Reference proteome</keyword>
<dbReference type="SUPFAM" id="SSF51338">
    <property type="entry name" value="Composite domain of metallo-dependent hydrolases"/>
    <property type="match status" value="1"/>
</dbReference>
<dbReference type="InterPro" id="IPR011059">
    <property type="entry name" value="Metal-dep_hydrolase_composite"/>
</dbReference>
<dbReference type="PANTHER" id="PTHR43135">
    <property type="entry name" value="ALPHA-D-RIBOSE 1-METHYLPHOSPHONATE 5-TRIPHOSPHATE DIPHOSPHATASE"/>
    <property type="match status" value="1"/>
</dbReference>